<dbReference type="SUPFAM" id="SSF54427">
    <property type="entry name" value="NTF2-like"/>
    <property type="match status" value="1"/>
</dbReference>
<protein>
    <recommendedName>
        <fullName evidence="1">SnoaL-like domain-containing protein</fullName>
    </recommendedName>
</protein>
<accession>A0A165KUZ3</accession>
<sequence>MSLEQQYKSYLKAINAHDWATLPAFYHPTISLNDETISSTELLRRLGNLTAATPQIQFIPELLVFDEAKGIVAAKLRFEGTNAAWTFVEEMVFYQWTDGKLSKIWNQFKPASK</sequence>
<name>A0A165KUZ3_EXIGL</name>
<reference evidence="2 3" key="1">
    <citation type="journal article" date="2016" name="Mol. Biol. Evol.">
        <title>Comparative Genomics of Early-Diverging Mushroom-Forming Fungi Provides Insights into the Origins of Lignocellulose Decay Capabilities.</title>
        <authorList>
            <person name="Nagy L.G."/>
            <person name="Riley R."/>
            <person name="Tritt A."/>
            <person name="Adam C."/>
            <person name="Daum C."/>
            <person name="Floudas D."/>
            <person name="Sun H."/>
            <person name="Yadav J.S."/>
            <person name="Pangilinan J."/>
            <person name="Larsson K.H."/>
            <person name="Matsuura K."/>
            <person name="Barry K."/>
            <person name="Labutti K."/>
            <person name="Kuo R."/>
            <person name="Ohm R.A."/>
            <person name="Bhattacharya S.S."/>
            <person name="Shirouzu T."/>
            <person name="Yoshinaga Y."/>
            <person name="Martin F.M."/>
            <person name="Grigoriev I.V."/>
            <person name="Hibbett D.S."/>
        </authorList>
    </citation>
    <scope>NUCLEOTIDE SEQUENCE [LARGE SCALE GENOMIC DNA]</scope>
    <source>
        <strain evidence="2 3">HHB12029</strain>
    </source>
</reference>
<dbReference type="Proteomes" id="UP000077266">
    <property type="component" value="Unassembled WGS sequence"/>
</dbReference>
<feature type="non-terminal residue" evidence="2">
    <location>
        <position position="113"/>
    </location>
</feature>
<proteinExistence type="predicted"/>
<evidence type="ECO:0000313" key="2">
    <source>
        <dbReference type="EMBL" id="KZV96935.1"/>
    </source>
</evidence>
<dbReference type="EMBL" id="KV425936">
    <property type="protein sequence ID" value="KZV96935.1"/>
    <property type="molecule type" value="Genomic_DNA"/>
</dbReference>
<dbReference type="Pfam" id="PF12680">
    <property type="entry name" value="SnoaL_2"/>
    <property type="match status" value="1"/>
</dbReference>
<dbReference type="InterPro" id="IPR037401">
    <property type="entry name" value="SnoaL-like"/>
</dbReference>
<dbReference type="STRING" id="1314781.A0A165KUZ3"/>
<organism evidence="2 3">
    <name type="scientific">Exidia glandulosa HHB12029</name>
    <dbReference type="NCBI Taxonomy" id="1314781"/>
    <lineage>
        <taxon>Eukaryota</taxon>
        <taxon>Fungi</taxon>
        <taxon>Dikarya</taxon>
        <taxon>Basidiomycota</taxon>
        <taxon>Agaricomycotina</taxon>
        <taxon>Agaricomycetes</taxon>
        <taxon>Auriculariales</taxon>
        <taxon>Exidiaceae</taxon>
        <taxon>Exidia</taxon>
    </lineage>
</organism>
<keyword evidence="3" id="KW-1185">Reference proteome</keyword>
<feature type="domain" description="SnoaL-like" evidence="1">
    <location>
        <begin position="9"/>
        <end position="102"/>
    </location>
</feature>
<evidence type="ECO:0000259" key="1">
    <source>
        <dbReference type="Pfam" id="PF12680"/>
    </source>
</evidence>
<dbReference type="InterPro" id="IPR032710">
    <property type="entry name" value="NTF2-like_dom_sf"/>
</dbReference>
<evidence type="ECO:0000313" key="3">
    <source>
        <dbReference type="Proteomes" id="UP000077266"/>
    </source>
</evidence>
<dbReference type="AlphaFoldDB" id="A0A165KUZ3"/>
<gene>
    <name evidence="2" type="ORF">EXIGLDRAFT_732009</name>
</gene>
<dbReference type="Gene3D" id="3.10.450.50">
    <property type="match status" value="1"/>
</dbReference>
<dbReference type="InParanoid" id="A0A165KUZ3"/>